<dbReference type="STRING" id="870435.A0A0C3P846"/>
<keyword evidence="1" id="KW-1133">Transmembrane helix</keyword>
<evidence type="ECO:0008006" key="4">
    <source>
        <dbReference type="Google" id="ProtNLM"/>
    </source>
</evidence>
<proteinExistence type="predicted"/>
<feature type="transmembrane region" description="Helical" evidence="1">
    <location>
        <begin position="46"/>
        <end position="66"/>
    </location>
</feature>
<evidence type="ECO:0000313" key="2">
    <source>
        <dbReference type="EMBL" id="KIO09645.1"/>
    </source>
</evidence>
<gene>
    <name evidence="2" type="ORF">M404DRAFT_131282</name>
</gene>
<reference evidence="3" key="2">
    <citation type="submission" date="2015-01" db="EMBL/GenBank/DDBJ databases">
        <title>Evolutionary Origins and Diversification of the Mycorrhizal Mutualists.</title>
        <authorList>
            <consortium name="DOE Joint Genome Institute"/>
            <consortium name="Mycorrhizal Genomics Consortium"/>
            <person name="Kohler A."/>
            <person name="Kuo A."/>
            <person name="Nagy L.G."/>
            <person name="Floudas D."/>
            <person name="Copeland A."/>
            <person name="Barry K.W."/>
            <person name="Cichocki N."/>
            <person name="Veneault-Fourrey C."/>
            <person name="LaButti K."/>
            <person name="Lindquist E.A."/>
            <person name="Lipzen A."/>
            <person name="Lundell T."/>
            <person name="Morin E."/>
            <person name="Murat C."/>
            <person name="Riley R."/>
            <person name="Ohm R."/>
            <person name="Sun H."/>
            <person name="Tunlid A."/>
            <person name="Henrissat B."/>
            <person name="Grigoriev I.V."/>
            <person name="Hibbett D.S."/>
            <person name="Martin F."/>
        </authorList>
    </citation>
    <scope>NUCLEOTIDE SEQUENCE [LARGE SCALE GENOMIC DNA]</scope>
    <source>
        <strain evidence="3">Marx 270</strain>
    </source>
</reference>
<accession>A0A0C3P846</accession>
<sequence>MSSAPPGFNYAKAYGIDSVAGAVIFAIIYVPLFFLYVRQAIVRPTYVFIVIAFFCAVRIAAFVLRALLASVATDGQNLNLFITYEIMYNVGFFGLLYSAYSLVVDRGLVSDLPLPSDPISSLTRRRMIFRLLLTAAVSIGITGVIEAAVGTTQHTVDVGDTLRKVSLYMFLILCILVAFQAVLLVRAEAFYGTYKVSEGAFGARHGIHALCLISLLLVTRQGFFAATVNNAAKQNNEHLWYPLAALPELCAVLLFAAPGLVPSLAELPS</sequence>
<feature type="transmembrane region" description="Helical" evidence="1">
    <location>
        <begin position="20"/>
        <end position="37"/>
    </location>
</feature>
<keyword evidence="3" id="KW-1185">Reference proteome</keyword>
<feature type="transmembrane region" description="Helical" evidence="1">
    <location>
        <begin position="239"/>
        <end position="261"/>
    </location>
</feature>
<feature type="transmembrane region" description="Helical" evidence="1">
    <location>
        <begin position="165"/>
        <end position="185"/>
    </location>
</feature>
<feature type="transmembrane region" description="Helical" evidence="1">
    <location>
        <begin position="86"/>
        <end position="108"/>
    </location>
</feature>
<keyword evidence="1" id="KW-0812">Transmembrane</keyword>
<dbReference type="EMBL" id="KN831954">
    <property type="protein sequence ID" value="KIO09645.1"/>
    <property type="molecule type" value="Genomic_DNA"/>
</dbReference>
<feature type="transmembrane region" description="Helical" evidence="1">
    <location>
        <begin position="128"/>
        <end position="145"/>
    </location>
</feature>
<reference evidence="2 3" key="1">
    <citation type="submission" date="2014-04" db="EMBL/GenBank/DDBJ databases">
        <authorList>
            <consortium name="DOE Joint Genome Institute"/>
            <person name="Kuo A."/>
            <person name="Kohler A."/>
            <person name="Costa M.D."/>
            <person name="Nagy L.G."/>
            <person name="Floudas D."/>
            <person name="Copeland A."/>
            <person name="Barry K.W."/>
            <person name="Cichocki N."/>
            <person name="Veneault-Fourrey C."/>
            <person name="LaButti K."/>
            <person name="Lindquist E.A."/>
            <person name="Lipzen A."/>
            <person name="Lundell T."/>
            <person name="Morin E."/>
            <person name="Murat C."/>
            <person name="Sun H."/>
            <person name="Tunlid A."/>
            <person name="Henrissat B."/>
            <person name="Grigoriev I.V."/>
            <person name="Hibbett D.S."/>
            <person name="Martin F."/>
            <person name="Nordberg H.P."/>
            <person name="Cantor M.N."/>
            <person name="Hua S.X."/>
        </authorList>
    </citation>
    <scope>NUCLEOTIDE SEQUENCE [LARGE SCALE GENOMIC DNA]</scope>
    <source>
        <strain evidence="2 3">Marx 270</strain>
    </source>
</reference>
<name>A0A0C3P846_PISTI</name>
<keyword evidence="1" id="KW-0472">Membrane</keyword>
<dbReference type="HOGENOM" id="CLU_092145_0_0_1"/>
<organism evidence="2 3">
    <name type="scientific">Pisolithus tinctorius Marx 270</name>
    <dbReference type="NCBI Taxonomy" id="870435"/>
    <lineage>
        <taxon>Eukaryota</taxon>
        <taxon>Fungi</taxon>
        <taxon>Dikarya</taxon>
        <taxon>Basidiomycota</taxon>
        <taxon>Agaricomycotina</taxon>
        <taxon>Agaricomycetes</taxon>
        <taxon>Agaricomycetidae</taxon>
        <taxon>Boletales</taxon>
        <taxon>Sclerodermatineae</taxon>
        <taxon>Pisolithaceae</taxon>
        <taxon>Pisolithus</taxon>
    </lineage>
</organism>
<evidence type="ECO:0000313" key="3">
    <source>
        <dbReference type="Proteomes" id="UP000054217"/>
    </source>
</evidence>
<dbReference type="Proteomes" id="UP000054217">
    <property type="component" value="Unassembled WGS sequence"/>
</dbReference>
<dbReference type="OrthoDB" id="5389493at2759"/>
<dbReference type="AlphaFoldDB" id="A0A0C3P846"/>
<protein>
    <recommendedName>
        <fullName evidence="4">RTA1 like protein</fullName>
    </recommendedName>
</protein>
<dbReference type="InParanoid" id="A0A0C3P846"/>
<evidence type="ECO:0000256" key="1">
    <source>
        <dbReference type="SAM" id="Phobius"/>
    </source>
</evidence>